<sequence>MSPGAAGRPHVTGDRKRGACRRARRVARMSWGDRKRGACRRVRRGRPHVMGGTAGIGWV</sequence>
<evidence type="ECO:0000313" key="3">
    <source>
        <dbReference type="Proteomes" id="UP000250915"/>
    </source>
</evidence>
<organism evidence="2 3">
    <name type="scientific">Mycobacterium colombiense</name>
    <dbReference type="NCBI Taxonomy" id="339268"/>
    <lineage>
        <taxon>Bacteria</taxon>
        <taxon>Bacillati</taxon>
        <taxon>Actinomycetota</taxon>
        <taxon>Actinomycetes</taxon>
        <taxon>Mycobacteriales</taxon>
        <taxon>Mycobacteriaceae</taxon>
        <taxon>Mycobacterium</taxon>
        <taxon>Mycobacterium avium complex (MAC)</taxon>
    </lineage>
</organism>
<dbReference type="Proteomes" id="UP000250915">
    <property type="component" value="Unassembled WGS sequence"/>
</dbReference>
<dbReference type="EMBL" id="QMEV01000087">
    <property type="protein sequence ID" value="RAV04831.1"/>
    <property type="molecule type" value="Genomic_DNA"/>
</dbReference>
<comment type="caution">
    <text evidence="2">The sequence shown here is derived from an EMBL/GenBank/DDBJ whole genome shotgun (WGS) entry which is preliminary data.</text>
</comment>
<dbReference type="AlphaFoldDB" id="A0A329LAW5"/>
<gene>
    <name evidence="2" type="ORF">DQP57_24060</name>
</gene>
<protein>
    <submittedName>
        <fullName evidence="2">Uncharacterized protein</fullName>
    </submittedName>
</protein>
<accession>A0A329LAW5</accession>
<proteinExistence type="predicted"/>
<feature type="region of interest" description="Disordered" evidence="1">
    <location>
        <begin position="1"/>
        <end position="28"/>
    </location>
</feature>
<evidence type="ECO:0000313" key="2">
    <source>
        <dbReference type="EMBL" id="RAV04831.1"/>
    </source>
</evidence>
<name>A0A329LAW5_9MYCO</name>
<reference evidence="2 3" key="1">
    <citation type="submission" date="2018-06" db="EMBL/GenBank/DDBJ databases">
        <title>NTM in soil in Japan.</title>
        <authorList>
            <person name="Ohya K."/>
        </authorList>
    </citation>
    <scope>NUCLEOTIDE SEQUENCE [LARGE SCALE GENOMIC DNA]</scope>
    <source>
        <strain evidence="2 3">GF28</strain>
    </source>
</reference>
<feature type="compositionally biased region" description="Basic residues" evidence="1">
    <location>
        <begin position="18"/>
        <end position="27"/>
    </location>
</feature>
<evidence type="ECO:0000256" key="1">
    <source>
        <dbReference type="SAM" id="MobiDB-lite"/>
    </source>
</evidence>